<feature type="domain" description="4Fe-4S ferredoxin-type" evidence="1">
    <location>
        <begin position="6"/>
        <end position="35"/>
    </location>
</feature>
<feature type="domain" description="4Fe-4S ferredoxin-type" evidence="1">
    <location>
        <begin position="36"/>
        <end position="65"/>
    </location>
</feature>
<dbReference type="AlphaFoldDB" id="A0A831LTQ5"/>
<gene>
    <name evidence="2" type="ORF">ENN94_04285</name>
</gene>
<evidence type="ECO:0000259" key="1">
    <source>
        <dbReference type="PROSITE" id="PS51379"/>
    </source>
</evidence>
<dbReference type="PANTHER" id="PTHR42895">
    <property type="entry name" value="IRON-SULFUR CLUSTER-BINDING PROTEIN-RELATED"/>
    <property type="match status" value="1"/>
</dbReference>
<dbReference type="InterPro" id="IPR052911">
    <property type="entry name" value="Corrinoid_activation_enz"/>
</dbReference>
<dbReference type="Proteomes" id="UP000886162">
    <property type="component" value="Unassembled WGS sequence"/>
</dbReference>
<sequence length="270" mass="28433">MKVLRKIIRIDDELCNGCGLCVPDCAEGSLQIIDGKARLVADNLCDGLGACLGSCPTGALQIIEREAEDFSEEAVHKFLADKKKKDDAVLTGREAAKPYSCPSAQLQTFAPVTACQTANKPALAVAAPAIPGPHGIRPSLAVTGGTSVLIHWPVQIRLVPPSAPFLQNADLLVAADCTAISAPNFQTDFLAGKVVMMGCPKFDDAKSYVQRFAEIIATSKLNSLTILIMEVPCCSSMVGIIKAAIEQAGNTVPVEQITLSTRGGVIARTM</sequence>
<dbReference type="PANTHER" id="PTHR42895:SF1">
    <property type="entry name" value="IRON-SULFUR CLUSTER PROTEIN"/>
    <property type="match status" value="1"/>
</dbReference>
<dbReference type="InterPro" id="IPR017896">
    <property type="entry name" value="4Fe4S_Fe-S-bd"/>
</dbReference>
<comment type="caution">
    <text evidence="2">The sequence shown here is derived from an EMBL/GenBank/DDBJ whole genome shotgun (WGS) entry which is preliminary data.</text>
</comment>
<dbReference type="Gene3D" id="3.30.70.20">
    <property type="match status" value="1"/>
</dbReference>
<dbReference type="Pfam" id="PF13237">
    <property type="entry name" value="Fer4_10"/>
    <property type="match status" value="1"/>
</dbReference>
<organism evidence="2">
    <name type="scientific">Geoalkalibacter subterraneus</name>
    <dbReference type="NCBI Taxonomy" id="483547"/>
    <lineage>
        <taxon>Bacteria</taxon>
        <taxon>Pseudomonadati</taxon>
        <taxon>Thermodesulfobacteriota</taxon>
        <taxon>Desulfuromonadia</taxon>
        <taxon>Desulfuromonadales</taxon>
        <taxon>Geoalkalibacteraceae</taxon>
        <taxon>Geoalkalibacter</taxon>
    </lineage>
</organism>
<reference evidence="2" key="1">
    <citation type="journal article" date="2020" name="mSystems">
        <title>Genome- and Community-Level Interaction Insights into Carbon Utilization and Element Cycling Functions of Hydrothermarchaeota in Hydrothermal Sediment.</title>
        <authorList>
            <person name="Zhou Z."/>
            <person name="Liu Y."/>
            <person name="Xu W."/>
            <person name="Pan J."/>
            <person name="Luo Z.H."/>
            <person name="Li M."/>
        </authorList>
    </citation>
    <scope>NUCLEOTIDE SEQUENCE [LARGE SCALE GENOMIC DNA]</scope>
    <source>
        <strain evidence="2">SpSt-1220</strain>
    </source>
</reference>
<dbReference type="EMBL" id="DSDO01000297">
    <property type="protein sequence ID" value="HDR46900.1"/>
    <property type="molecule type" value="Genomic_DNA"/>
</dbReference>
<proteinExistence type="predicted"/>
<dbReference type="PROSITE" id="PS51379">
    <property type="entry name" value="4FE4S_FER_2"/>
    <property type="match status" value="2"/>
</dbReference>
<name>A0A831LTQ5_9BACT</name>
<accession>A0A831LTQ5</accession>
<evidence type="ECO:0000313" key="2">
    <source>
        <dbReference type="EMBL" id="HDR46900.1"/>
    </source>
</evidence>
<protein>
    <submittedName>
        <fullName evidence="2">4Fe-4S ferredoxin</fullName>
    </submittedName>
</protein>
<dbReference type="SUPFAM" id="SSF54862">
    <property type="entry name" value="4Fe-4S ferredoxins"/>
    <property type="match status" value="1"/>
</dbReference>